<dbReference type="Pfam" id="PF07992">
    <property type="entry name" value="Pyr_redox_2"/>
    <property type="match status" value="1"/>
</dbReference>
<keyword evidence="2" id="KW-0285">Flavoprotein</keyword>
<comment type="caution">
    <text evidence="6">The sequence shown here is derived from an EMBL/GenBank/DDBJ whole genome shotgun (WGS) entry which is preliminary data.</text>
</comment>
<evidence type="ECO:0000313" key="7">
    <source>
        <dbReference type="Proteomes" id="UP001153069"/>
    </source>
</evidence>
<comment type="similarity">
    <text evidence="1">Belongs to the FAD-dependent oxidoreductase family.</text>
</comment>
<dbReference type="SUPFAM" id="SSF51905">
    <property type="entry name" value="FAD/NAD(P)-binding domain"/>
    <property type="match status" value="1"/>
</dbReference>
<dbReference type="OrthoDB" id="202203at2759"/>
<dbReference type="InterPro" id="IPR036188">
    <property type="entry name" value="FAD/NAD-bd_sf"/>
</dbReference>
<dbReference type="GO" id="GO:0004174">
    <property type="term" value="F:electron-transferring-flavoprotein dehydrogenase activity"/>
    <property type="evidence" value="ECO:0007669"/>
    <property type="project" value="TreeGrafter"/>
</dbReference>
<reference evidence="6" key="1">
    <citation type="submission" date="2020-06" db="EMBL/GenBank/DDBJ databases">
        <authorList>
            <consortium name="Plant Systems Biology data submission"/>
        </authorList>
    </citation>
    <scope>NUCLEOTIDE SEQUENCE</scope>
    <source>
        <strain evidence="6">D6</strain>
    </source>
</reference>
<organism evidence="6 7">
    <name type="scientific">Seminavis robusta</name>
    <dbReference type="NCBI Taxonomy" id="568900"/>
    <lineage>
        <taxon>Eukaryota</taxon>
        <taxon>Sar</taxon>
        <taxon>Stramenopiles</taxon>
        <taxon>Ochrophyta</taxon>
        <taxon>Bacillariophyta</taxon>
        <taxon>Bacillariophyceae</taxon>
        <taxon>Bacillariophycidae</taxon>
        <taxon>Naviculales</taxon>
        <taxon>Naviculaceae</taxon>
        <taxon>Seminavis</taxon>
    </lineage>
</organism>
<evidence type="ECO:0000256" key="3">
    <source>
        <dbReference type="ARBA" id="ARBA00022827"/>
    </source>
</evidence>
<dbReference type="EMBL" id="CAICTM010000369">
    <property type="protein sequence ID" value="CAB9508987.1"/>
    <property type="molecule type" value="Genomic_DNA"/>
</dbReference>
<sequence>MAPSSESLGSCIIVGGGPGGVHVATTIAKMCGATVDVTIVDRQNYMDWSLASPRMLVAPDDIDQYGYCMPLDKVCEFVGLQKGKNKTTFVQAAVTQVGPKSVTLDNGQTLEADVIVVAIGGQYSSGAIWKPTPDLTTRETRIAAFRTLREKIANSKHVVVTGAGPSGVEVAGELKAAFPDLQVTMVGSLLPNSPEVLQIRVKTALEGMGVVVKEGRVDAKEPDSDGTVKTRDGGTTIENVDLILNAAGFTFKGKDIADDTLQKDVTDRGQFNCRHTLQLASTDSVFCCGDVLAVPEGYYADVKGLQHADMTAETVGKNVVAMLQQKPLADFAWSKTPINKPMMTALGPKIAIGYMGMPNFMENFLGRTLKCKDYYMSLKKSGYGKGKTW</sequence>
<keyword evidence="7" id="KW-1185">Reference proteome</keyword>
<feature type="domain" description="FAD/NAD(P)-binding" evidence="5">
    <location>
        <begin position="10"/>
        <end position="296"/>
    </location>
</feature>
<dbReference type="PRINTS" id="PR00368">
    <property type="entry name" value="FADPNR"/>
</dbReference>
<dbReference type="PANTHER" id="PTHR43735">
    <property type="entry name" value="APOPTOSIS-INDUCING FACTOR 1"/>
    <property type="match status" value="1"/>
</dbReference>
<protein>
    <submittedName>
        <fullName evidence="6">Apoptosis-inducing factor 2</fullName>
    </submittedName>
</protein>
<keyword evidence="3" id="KW-0274">FAD</keyword>
<name>A0A9N8DUN1_9STRA</name>
<evidence type="ECO:0000256" key="4">
    <source>
        <dbReference type="ARBA" id="ARBA00023002"/>
    </source>
</evidence>
<dbReference type="AlphaFoldDB" id="A0A9N8DUN1"/>
<dbReference type="InterPro" id="IPR023753">
    <property type="entry name" value="FAD/NAD-binding_dom"/>
</dbReference>
<evidence type="ECO:0000256" key="1">
    <source>
        <dbReference type="ARBA" id="ARBA00006442"/>
    </source>
</evidence>
<proteinExistence type="inferred from homology"/>
<evidence type="ECO:0000256" key="2">
    <source>
        <dbReference type="ARBA" id="ARBA00022630"/>
    </source>
</evidence>
<dbReference type="GO" id="GO:0005737">
    <property type="term" value="C:cytoplasm"/>
    <property type="evidence" value="ECO:0007669"/>
    <property type="project" value="TreeGrafter"/>
</dbReference>
<evidence type="ECO:0000259" key="5">
    <source>
        <dbReference type="Pfam" id="PF07992"/>
    </source>
</evidence>
<dbReference type="Gene3D" id="3.50.50.100">
    <property type="match status" value="1"/>
</dbReference>
<dbReference type="GO" id="GO:0050660">
    <property type="term" value="F:flavin adenine dinucleotide binding"/>
    <property type="evidence" value="ECO:0007669"/>
    <property type="project" value="TreeGrafter"/>
</dbReference>
<dbReference type="PANTHER" id="PTHR43735:SF3">
    <property type="entry name" value="FERROPTOSIS SUPPRESSOR PROTEIN 1"/>
    <property type="match status" value="1"/>
</dbReference>
<dbReference type="Proteomes" id="UP001153069">
    <property type="component" value="Unassembled WGS sequence"/>
</dbReference>
<accession>A0A9N8DUN1</accession>
<keyword evidence="4" id="KW-0560">Oxidoreductase</keyword>
<gene>
    <name evidence="6" type="ORF">SEMRO_370_G128320.1</name>
</gene>
<dbReference type="PRINTS" id="PR00469">
    <property type="entry name" value="PNDRDTASEII"/>
</dbReference>
<evidence type="ECO:0000313" key="6">
    <source>
        <dbReference type="EMBL" id="CAB9508987.1"/>
    </source>
</evidence>